<keyword evidence="7" id="KW-1185">Reference proteome</keyword>
<proteinExistence type="predicted"/>
<comment type="catalytic activity">
    <reaction evidence="3">
        <text>L-aspartate + L-glutamine + ATP + H2O = L-asparagine + L-glutamate + AMP + diphosphate + H(+)</text>
        <dbReference type="Rhea" id="RHEA:12228"/>
        <dbReference type="ChEBI" id="CHEBI:15377"/>
        <dbReference type="ChEBI" id="CHEBI:15378"/>
        <dbReference type="ChEBI" id="CHEBI:29985"/>
        <dbReference type="ChEBI" id="CHEBI:29991"/>
        <dbReference type="ChEBI" id="CHEBI:30616"/>
        <dbReference type="ChEBI" id="CHEBI:33019"/>
        <dbReference type="ChEBI" id="CHEBI:58048"/>
        <dbReference type="ChEBI" id="CHEBI:58359"/>
        <dbReference type="ChEBI" id="CHEBI:456215"/>
        <dbReference type="EC" id="6.3.5.4"/>
    </reaction>
</comment>
<evidence type="ECO:0000256" key="2">
    <source>
        <dbReference type="ARBA" id="ARBA00012737"/>
    </source>
</evidence>
<dbReference type="EC" id="6.3.5.4" evidence="2"/>
<dbReference type="InterPro" id="IPR029055">
    <property type="entry name" value="Ntn_hydrolases_N"/>
</dbReference>
<comment type="caution">
    <text evidence="6">The sequence shown here is derived from an EMBL/GenBank/DDBJ whole genome shotgun (WGS) entry which is preliminary data.</text>
</comment>
<evidence type="ECO:0000259" key="4">
    <source>
        <dbReference type="Pfam" id="PF00733"/>
    </source>
</evidence>
<dbReference type="Gene3D" id="3.60.20.10">
    <property type="entry name" value="Glutamine Phosphoribosylpyrophosphate, subunit 1, domain 1"/>
    <property type="match status" value="1"/>
</dbReference>
<reference evidence="6 7" key="1">
    <citation type="submission" date="2022-08" db="EMBL/GenBank/DDBJ databases">
        <title>Reclassification of Massilia species as members of the genera Telluria, Duganella, Pseudoduganella, Mokoshia gen. nov. and Zemynaea gen. nov. using orthogonal and non-orthogonal genome-based approaches.</title>
        <authorList>
            <person name="Bowman J.P."/>
        </authorList>
    </citation>
    <scope>NUCLEOTIDE SEQUENCE [LARGE SCALE GENOMIC DNA]</scope>
    <source>
        <strain evidence="6 7">LMG 28164</strain>
    </source>
</reference>
<dbReference type="InterPro" id="IPR001962">
    <property type="entry name" value="Asn_synthase"/>
</dbReference>
<dbReference type="EMBL" id="JANUGX010000004">
    <property type="protein sequence ID" value="MCS0588629.1"/>
    <property type="molecule type" value="Genomic_DNA"/>
</dbReference>
<dbReference type="InterPro" id="IPR017932">
    <property type="entry name" value="GATase_2_dom"/>
</dbReference>
<sequence length="575" mass="64061">MTASTDLTFSGQRQAVLIDPNRTFAFHPGGAPHVHTYLAGSFADADSPAALAIEAIPQLFGQFALLRHDTAARTLTIVTDRFGLYPLYLACERDVIYLSGDFHALARRCQGSASPDQGAMSDILALNVPLDRRTTSSCISTVAGGIAMTVDLDTLQISSRTLWDPVRLLANADLAFDNVKDELVDLFLEGVEMATRGIDSVSVTLSGGADSRCLLAACQFLGKSVRTYSTGVPGSRALSYAKGMAKACEVPHAEYPLNEEFAANLPFLMAQASEAMHGMSFSSEVEAMWLRQHVKPDGIMLHGAFGELYKIGEMHQYPCDSSLSRIEGKSLAEQLWKRFEPTYAERKQCFVEPYQQLLGEQARIHLTDKVARHQRELDTAGTLQMLYIEEFLGKVSKSSAQMWRQHIGVAFPFGYPPLVDLILRVRPEEKRDNRFVIHLLKRTSKILGSYPDANTGVRIGASRIHRELMHVFDYASKRLVRHRRRFDHQDFASWLSQAPAGPARMFDGFHEETGAFNMPHVQGLIRRCDAGDGTAGRTLSFLWAWYLWNNGNVYSRSSQVTNEHPWQDSEAFAFA</sequence>
<evidence type="ECO:0000313" key="7">
    <source>
        <dbReference type="Proteomes" id="UP001205560"/>
    </source>
</evidence>
<organism evidence="6 7">
    <name type="scientific">Massilia norwichensis</name>
    <dbReference type="NCBI Taxonomy" id="1442366"/>
    <lineage>
        <taxon>Bacteria</taxon>
        <taxon>Pseudomonadati</taxon>
        <taxon>Pseudomonadota</taxon>
        <taxon>Betaproteobacteria</taxon>
        <taxon>Burkholderiales</taxon>
        <taxon>Oxalobacteraceae</taxon>
        <taxon>Telluria group</taxon>
        <taxon>Massilia</taxon>
    </lineage>
</organism>
<dbReference type="SUPFAM" id="SSF56235">
    <property type="entry name" value="N-terminal nucleophile aminohydrolases (Ntn hydrolases)"/>
    <property type="match status" value="1"/>
</dbReference>
<feature type="domain" description="Glutamine amidotransferase type-2" evidence="5">
    <location>
        <begin position="54"/>
        <end position="105"/>
    </location>
</feature>
<dbReference type="Pfam" id="PF00733">
    <property type="entry name" value="Asn_synthase"/>
    <property type="match status" value="1"/>
</dbReference>
<comment type="pathway">
    <text evidence="1">Amino-acid biosynthesis; L-asparagine biosynthesis; L-asparagine from L-aspartate (L-Gln route): step 1/1.</text>
</comment>
<gene>
    <name evidence="6" type="ORF">NX782_05380</name>
</gene>
<evidence type="ECO:0000256" key="3">
    <source>
        <dbReference type="ARBA" id="ARBA00048741"/>
    </source>
</evidence>
<feature type="domain" description="Asparagine synthetase" evidence="4">
    <location>
        <begin position="184"/>
        <end position="441"/>
    </location>
</feature>
<dbReference type="PANTHER" id="PTHR43284:SF1">
    <property type="entry name" value="ASPARAGINE SYNTHETASE"/>
    <property type="match status" value="1"/>
</dbReference>
<evidence type="ECO:0000313" key="6">
    <source>
        <dbReference type="EMBL" id="MCS0588629.1"/>
    </source>
</evidence>
<accession>A0ABT2A359</accession>
<dbReference type="Proteomes" id="UP001205560">
    <property type="component" value="Unassembled WGS sequence"/>
</dbReference>
<name>A0ABT2A359_9BURK</name>
<dbReference type="Pfam" id="PF13537">
    <property type="entry name" value="GATase_7"/>
    <property type="match status" value="1"/>
</dbReference>
<protein>
    <recommendedName>
        <fullName evidence="2">asparagine synthase (glutamine-hydrolyzing)</fullName>
        <ecNumber evidence="2">6.3.5.4</ecNumber>
    </recommendedName>
</protein>
<dbReference type="InterPro" id="IPR051786">
    <property type="entry name" value="ASN_synthetase/amidase"/>
</dbReference>
<dbReference type="SUPFAM" id="SSF52402">
    <property type="entry name" value="Adenine nucleotide alpha hydrolases-like"/>
    <property type="match status" value="1"/>
</dbReference>
<evidence type="ECO:0000256" key="1">
    <source>
        <dbReference type="ARBA" id="ARBA00005187"/>
    </source>
</evidence>
<dbReference type="InterPro" id="IPR014729">
    <property type="entry name" value="Rossmann-like_a/b/a_fold"/>
</dbReference>
<dbReference type="Gene3D" id="3.40.50.620">
    <property type="entry name" value="HUPs"/>
    <property type="match status" value="1"/>
</dbReference>
<dbReference type="PANTHER" id="PTHR43284">
    <property type="entry name" value="ASPARAGINE SYNTHETASE (GLUTAMINE-HYDROLYZING)"/>
    <property type="match status" value="1"/>
</dbReference>
<evidence type="ECO:0000259" key="5">
    <source>
        <dbReference type="Pfam" id="PF13537"/>
    </source>
</evidence>
<dbReference type="RefSeq" id="WP_258844383.1">
    <property type="nucleotide sequence ID" value="NZ_JANUGX010000004.1"/>
</dbReference>